<dbReference type="EMBL" id="FOIQ01000004">
    <property type="protein sequence ID" value="SEW13327.1"/>
    <property type="molecule type" value="Genomic_DNA"/>
</dbReference>
<gene>
    <name evidence="1" type="ORF">SAMN04487850_1737</name>
</gene>
<accession>A0A1I0PHY7</accession>
<evidence type="ECO:0000313" key="2">
    <source>
        <dbReference type="Proteomes" id="UP000199373"/>
    </source>
</evidence>
<dbReference type="AlphaFoldDB" id="A0A1I0PHY7"/>
<organism evidence="1 2">
    <name type="scientific">Prevotella aff. ruminicola Tc2-24</name>
    <dbReference type="NCBI Taxonomy" id="81582"/>
    <lineage>
        <taxon>Bacteria</taxon>
        <taxon>Pseudomonadati</taxon>
        <taxon>Bacteroidota</taxon>
        <taxon>Bacteroidia</taxon>
        <taxon>Bacteroidales</taxon>
        <taxon>Prevotellaceae</taxon>
        <taxon>Prevotella</taxon>
    </lineage>
</organism>
<dbReference type="Proteomes" id="UP000199373">
    <property type="component" value="Unassembled WGS sequence"/>
</dbReference>
<sequence length="100" mass="11798">MRSRFLGRIFFMPTFAPREFECSVRKQMKTKMMEKRVTCVRNGHGVKVKRCCASCRHKAIARKGARICELLQLKVKQLFVCQLWQMSEALKNMNVRTIDE</sequence>
<protein>
    <submittedName>
        <fullName evidence="1">Uncharacterized protein</fullName>
    </submittedName>
</protein>
<name>A0A1I0PHY7_9BACT</name>
<keyword evidence="2" id="KW-1185">Reference proteome</keyword>
<evidence type="ECO:0000313" key="1">
    <source>
        <dbReference type="EMBL" id="SEW13327.1"/>
    </source>
</evidence>
<reference evidence="1 2" key="1">
    <citation type="submission" date="2016-10" db="EMBL/GenBank/DDBJ databases">
        <authorList>
            <person name="de Groot N.N."/>
        </authorList>
    </citation>
    <scope>NUCLEOTIDE SEQUENCE [LARGE SCALE GENOMIC DNA]</scope>
    <source>
        <strain evidence="1 2">TC2-24</strain>
    </source>
</reference>
<proteinExistence type="predicted"/>